<dbReference type="InterPro" id="IPR005502">
    <property type="entry name" value="Ribosyl_crysJ1"/>
</dbReference>
<evidence type="ECO:0000313" key="1">
    <source>
        <dbReference type="EMBL" id="ADK82424.1"/>
    </source>
</evidence>
<dbReference type="STRING" id="573413.Spirs_3328"/>
<proteinExistence type="predicted"/>
<accession>E1RAQ6</accession>
<dbReference type="Proteomes" id="UP000002318">
    <property type="component" value="Chromosome"/>
</dbReference>
<dbReference type="AlphaFoldDB" id="E1RAQ6"/>
<dbReference type="Gene3D" id="2.60.120.560">
    <property type="entry name" value="Exo-inulinase, domain 1"/>
    <property type="match status" value="1"/>
</dbReference>
<dbReference type="HOGENOM" id="CLU_388180_0_0_12"/>
<dbReference type="Gene3D" id="1.10.4080.10">
    <property type="entry name" value="ADP-ribosylation/Crystallin J1"/>
    <property type="match status" value="1"/>
</dbReference>
<dbReference type="Pfam" id="PF03747">
    <property type="entry name" value="ADP_ribosyl_GH"/>
    <property type="match status" value="1"/>
</dbReference>
<dbReference type="EMBL" id="CP002116">
    <property type="protein sequence ID" value="ADK82424.1"/>
    <property type="molecule type" value="Genomic_DNA"/>
</dbReference>
<organism evidence="1 2">
    <name type="scientific">Sediminispirochaeta smaragdinae (strain DSM 11293 / JCM 15392 / SEBR 4228)</name>
    <name type="common">Spirochaeta smaragdinae</name>
    <dbReference type="NCBI Taxonomy" id="573413"/>
    <lineage>
        <taxon>Bacteria</taxon>
        <taxon>Pseudomonadati</taxon>
        <taxon>Spirochaetota</taxon>
        <taxon>Spirochaetia</taxon>
        <taxon>Spirochaetales</taxon>
        <taxon>Spirochaetaceae</taxon>
        <taxon>Sediminispirochaeta</taxon>
    </lineage>
</organism>
<protein>
    <submittedName>
        <fullName evidence="1">ADP-ribosylation/Crystallin J1</fullName>
    </submittedName>
</protein>
<dbReference type="eggNOG" id="COG1397">
    <property type="taxonomic scope" value="Bacteria"/>
</dbReference>
<reference evidence="1 2" key="1">
    <citation type="journal article" date="2010" name="Stand. Genomic Sci.">
        <title>Complete genome sequence of Spirochaeta smaragdinae type strain (SEBR 4228).</title>
        <authorList>
            <person name="Mavromatis K."/>
            <person name="Yasawong M."/>
            <person name="Chertkov O."/>
            <person name="Lapidus A."/>
            <person name="Lucas S."/>
            <person name="Nolan M."/>
            <person name="Del Rio T.G."/>
            <person name="Tice H."/>
            <person name="Cheng J.F."/>
            <person name="Pitluck S."/>
            <person name="Liolios K."/>
            <person name="Ivanova N."/>
            <person name="Tapia R."/>
            <person name="Han C."/>
            <person name="Bruce D."/>
            <person name="Goodwin L."/>
            <person name="Pati A."/>
            <person name="Chen A."/>
            <person name="Palaniappan K."/>
            <person name="Land M."/>
            <person name="Hauser L."/>
            <person name="Chang Y.J."/>
            <person name="Jeffries C.D."/>
            <person name="Detter J.C."/>
            <person name="Rohde M."/>
            <person name="Brambilla E."/>
            <person name="Spring S."/>
            <person name="Goker M."/>
            <person name="Sikorski J."/>
            <person name="Woyke T."/>
            <person name="Bristow J."/>
            <person name="Eisen J.A."/>
            <person name="Markowitz V."/>
            <person name="Hugenholtz P."/>
            <person name="Klenk H.P."/>
            <person name="Kyrpides N.C."/>
        </authorList>
    </citation>
    <scope>NUCLEOTIDE SEQUENCE [LARGE SCALE GENOMIC DNA]</scope>
    <source>
        <strain evidence="2">DSM 11293 / JCM 15392 / SEBR 4228</strain>
    </source>
</reference>
<dbReference type="InterPro" id="IPR036705">
    <property type="entry name" value="Ribosyl_crysJ1_sf"/>
</dbReference>
<dbReference type="SUPFAM" id="SSF101478">
    <property type="entry name" value="ADP-ribosylglycohydrolase"/>
    <property type="match status" value="1"/>
</dbReference>
<dbReference type="KEGG" id="ssm:Spirs_3328"/>
<name>E1RAQ6_SEDSS</name>
<gene>
    <name evidence="1" type="ordered locus">Spirs_3328</name>
</gene>
<sequence length="701" mass="78534">MIQSDYPERVYAGLLGKCIGVRLGAPVEPTVWSYERILETYGDISGYVKDYKNFAADDDVNGPLFFIRALYDYGTEREITAEDIGNCWLNYTREGKGFYWWGGYGRSTEHTAYLNLKHGIPAPSSGSLERNGATVAEQIGGQIFIDSWGLIFPDNPEAAARYGEMAASVSHDRNGIYGGRFIASAIASAFSLKEPEAIIERALSFIPQESEYARVTRAVIDFYHENSDDFRACRAFLEENFGYDRYPGVCHIIPNAGVCILSLLYGKGSLSRSVEIATMCGWDTDCNAGNVGTIMGVACGLAGVEEKYRGPINDFHAASSIAGSLNILDLPTEAKRLALLGYRMAGERAPEPLVSSTPERQLLFDFPFPGTTHGFRSSDSRYLTLSPGRDGERYVLSALVDRLPRYQKKRLFYKSFYRREDFSDERYLPAFTPQVYSGQSLCCRFRWEAYSEALPALSLYVRTTGDTSYLESRPFFPKRGVDGVLETEDLCWTIPDTGGRAIDEIGITVEGREKELCFGKLLLHRFSTEGKGTQTLDFAKECVEFDTITQTTYDGGAWMLEGDQVQAICPERNELYTGNFYTRDLMLRTTITPEHGESHMLILRAKGRRHGYFVGFDGKDRVRLVKNDNGLEECASVTFPWRHGRCYEVGASARGDVITFAVEGRMVLEYRDPHPYFYGMYGLAQLSASRTLFGSLVGEEL</sequence>
<keyword evidence="2" id="KW-1185">Reference proteome</keyword>
<evidence type="ECO:0000313" key="2">
    <source>
        <dbReference type="Proteomes" id="UP000002318"/>
    </source>
</evidence>